<evidence type="ECO:0000313" key="2">
    <source>
        <dbReference type="EMBL" id="GAA2730379.1"/>
    </source>
</evidence>
<comment type="caution">
    <text evidence="2">The sequence shown here is derived from an EMBL/GenBank/DDBJ whole genome shotgun (WGS) entry which is preliminary data.</text>
</comment>
<accession>A0ABN3UEI6</accession>
<keyword evidence="1" id="KW-0812">Transmembrane</keyword>
<proteinExistence type="predicted"/>
<keyword evidence="1" id="KW-0472">Membrane</keyword>
<reference evidence="2 3" key="1">
    <citation type="journal article" date="2019" name="Int. J. Syst. Evol. Microbiol.">
        <title>The Global Catalogue of Microorganisms (GCM) 10K type strain sequencing project: providing services to taxonomists for standard genome sequencing and annotation.</title>
        <authorList>
            <consortium name="The Broad Institute Genomics Platform"/>
            <consortium name="The Broad Institute Genome Sequencing Center for Infectious Disease"/>
            <person name="Wu L."/>
            <person name="Ma J."/>
        </authorList>
    </citation>
    <scope>NUCLEOTIDE SEQUENCE [LARGE SCALE GENOMIC DNA]</scope>
    <source>
        <strain evidence="2 3">JCM 16378</strain>
    </source>
</reference>
<organism evidence="2 3">
    <name type="scientific">Pedococcus aerophilus</name>
    <dbReference type="NCBI Taxonomy" id="436356"/>
    <lineage>
        <taxon>Bacteria</taxon>
        <taxon>Bacillati</taxon>
        <taxon>Actinomycetota</taxon>
        <taxon>Actinomycetes</taxon>
        <taxon>Micrococcales</taxon>
        <taxon>Intrasporangiaceae</taxon>
        <taxon>Pedococcus</taxon>
    </lineage>
</organism>
<evidence type="ECO:0000313" key="3">
    <source>
        <dbReference type="Proteomes" id="UP001501326"/>
    </source>
</evidence>
<feature type="transmembrane region" description="Helical" evidence="1">
    <location>
        <begin position="12"/>
        <end position="30"/>
    </location>
</feature>
<protein>
    <recommendedName>
        <fullName evidence="4">Secreted protein</fullName>
    </recommendedName>
</protein>
<dbReference type="Proteomes" id="UP001501326">
    <property type="component" value="Unassembled WGS sequence"/>
</dbReference>
<evidence type="ECO:0008006" key="4">
    <source>
        <dbReference type="Google" id="ProtNLM"/>
    </source>
</evidence>
<keyword evidence="1" id="KW-1133">Transmembrane helix</keyword>
<keyword evidence="3" id="KW-1185">Reference proteome</keyword>
<name>A0ABN3UEI6_9MICO</name>
<evidence type="ECO:0000256" key="1">
    <source>
        <dbReference type="SAM" id="Phobius"/>
    </source>
</evidence>
<gene>
    <name evidence="2" type="ORF">GCM10009867_01640</name>
</gene>
<sequence>MTTLRGTINRTVALRVVVLVILAWAFWQAAQPTPECTQWGKGNAVESAMPASGLVQVPVTCQR</sequence>
<dbReference type="RefSeq" id="WP_344189314.1">
    <property type="nucleotide sequence ID" value="NZ_BAAARN010000001.1"/>
</dbReference>
<dbReference type="EMBL" id="BAAARN010000001">
    <property type="protein sequence ID" value="GAA2730379.1"/>
    <property type="molecule type" value="Genomic_DNA"/>
</dbReference>